<dbReference type="InterPro" id="IPR020806">
    <property type="entry name" value="PKS_PP-bd"/>
</dbReference>
<evidence type="ECO:0000256" key="1">
    <source>
        <dbReference type="ARBA" id="ARBA00022450"/>
    </source>
</evidence>
<dbReference type="SUPFAM" id="SSF53901">
    <property type="entry name" value="Thiolase-like"/>
    <property type="match status" value="2"/>
</dbReference>
<evidence type="ECO:0000256" key="7">
    <source>
        <dbReference type="SAM" id="MobiDB-lite"/>
    </source>
</evidence>
<keyword evidence="6" id="KW-0012">Acyltransferase</keyword>
<keyword evidence="2" id="KW-0597">Phosphoprotein</keyword>
<evidence type="ECO:0000256" key="3">
    <source>
        <dbReference type="ARBA" id="ARBA00022679"/>
    </source>
</evidence>
<evidence type="ECO:0000256" key="2">
    <source>
        <dbReference type="ARBA" id="ARBA00022553"/>
    </source>
</evidence>
<dbReference type="SMART" id="SM00827">
    <property type="entry name" value="PKS_AT"/>
    <property type="match status" value="1"/>
</dbReference>
<dbReference type="InterPro" id="IPR016039">
    <property type="entry name" value="Thiolase-like"/>
</dbReference>
<gene>
    <name evidence="10" type="ORF">WDV06_23580</name>
</gene>
<dbReference type="SMART" id="SM00823">
    <property type="entry name" value="PKS_PP"/>
    <property type="match status" value="1"/>
</dbReference>
<dbReference type="InterPro" id="IPR001227">
    <property type="entry name" value="Ac_transferase_dom_sf"/>
</dbReference>
<proteinExistence type="predicted"/>
<feature type="non-terminal residue" evidence="10">
    <location>
        <position position="1375"/>
    </location>
</feature>
<organism evidence="10 11">
    <name type="scientific">Streptomyces racemochromogenes</name>
    <dbReference type="NCBI Taxonomy" id="67353"/>
    <lineage>
        <taxon>Bacteria</taxon>
        <taxon>Bacillati</taxon>
        <taxon>Actinomycetota</taxon>
        <taxon>Actinomycetes</taxon>
        <taxon>Kitasatosporales</taxon>
        <taxon>Streptomycetaceae</taxon>
        <taxon>Streptomyces</taxon>
    </lineage>
</organism>
<dbReference type="EMBL" id="JBBDHD010000069">
    <property type="protein sequence ID" value="MFH7598054.1"/>
    <property type="molecule type" value="Genomic_DNA"/>
</dbReference>
<dbReference type="InterPro" id="IPR016035">
    <property type="entry name" value="Acyl_Trfase/lysoPLipase"/>
</dbReference>
<feature type="compositionally biased region" description="Basic and acidic residues" evidence="7">
    <location>
        <begin position="981"/>
        <end position="990"/>
    </location>
</feature>
<dbReference type="Pfam" id="PF00109">
    <property type="entry name" value="ketoacyl-synt"/>
    <property type="match status" value="2"/>
</dbReference>
<dbReference type="PROSITE" id="PS00606">
    <property type="entry name" value="KS3_1"/>
    <property type="match status" value="1"/>
</dbReference>
<evidence type="ECO:0000259" key="9">
    <source>
        <dbReference type="PROSITE" id="PS52004"/>
    </source>
</evidence>
<dbReference type="InterPro" id="IPR050091">
    <property type="entry name" value="PKS_NRPS_Biosynth_Enz"/>
</dbReference>
<dbReference type="SUPFAM" id="SSF52151">
    <property type="entry name" value="FabD/lysophospholipase-like"/>
    <property type="match status" value="1"/>
</dbReference>
<dbReference type="SUPFAM" id="SSF47336">
    <property type="entry name" value="ACP-like"/>
    <property type="match status" value="1"/>
</dbReference>
<keyword evidence="5" id="KW-0511">Multifunctional enzyme</keyword>
<keyword evidence="4" id="KW-0045">Antibiotic biosynthesis</keyword>
<feature type="domain" description="Ketosynthase family 3 (KS3)" evidence="9">
    <location>
        <begin position="993"/>
        <end position="1375"/>
    </location>
</feature>
<protein>
    <submittedName>
        <fullName evidence="10">Beta-ketoacyl synthase N-terminal-like domain-containing protein</fullName>
    </submittedName>
</protein>
<keyword evidence="3" id="KW-0808">Transferase</keyword>
<reference evidence="10 11" key="1">
    <citation type="submission" date="2024-03" db="EMBL/GenBank/DDBJ databases">
        <title>Whole genome sequencing of Streptomyces racemochromogenes, to identify antimicrobial biosynthetic gene clusters.</title>
        <authorList>
            <person name="Suryawanshi P."/>
            <person name="Krishnaraj P.U."/>
            <person name="Arun Y.P."/>
            <person name="Suryawanshi M.P."/>
            <person name="Rakshit O."/>
        </authorList>
    </citation>
    <scope>NUCLEOTIDE SEQUENCE [LARGE SCALE GENOMIC DNA]</scope>
    <source>
        <strain evidence="10 11">AUDT626</strain>
    </source>
</reference>
<comment type="caution">
    <text evidence="10">The sequence shown here is derived from an EMBL/GenBank/DDBJ whole genome shotgun (WGS) entry which is preliminary data.</text>
</comment>
<evidence type="ECO:0000259" key="8">
    <source>
        <dbReference type="PROSITE" id="PS50075"/>
    </source>
</evidence>
<dbReference type="InterPro" id="IPR014031">
    <property type="entry name" value="Ketoacyl_synth_C"/>
</dbReference>
<sequence length="1375" mass="143500">MTPKTGEQYVGDNGIAVVGLACRLPGAATPEEFWQLLRSGRNSVTRQEDGTWRAALENHGDFDAEFFGMTAAQAAATDPQQRLVLELGWEALEDAGILPARLSGTRTGVYVGIASDDYATLAGRAGGAGGHSAAGRHRAMTANRLSHFLGLRGPSMAVDTAQSSSLVAVQLACESLRRGETDLAVVGGVNLILADDSTTLMELMGALSPDGRCHTFDARANGYVRGEGGAAVVLKPLARALADGDRVHCVIRGGAVNNDGGGPSLTTPDRAAQEAVLREAYERAGVDPARVGLVELHGTGTRAGDPVEAAALGTVLGAARPGAPLPVGSAKTNVGHLEGAAGLVGFLKAALAVREGELPPSLNYETAHPDIPLDELNLRVQTALEPWTEPEGRTRLAGVSSFGMGGTNAHLVLEEAPAPTPARAEHGRPPVVPVVVSGRTGEGLRDQAARLSAHVEHTPELDLLDVAHTLAAARTVFGHRAVVLAGDREQLLTRLERSAVHGVAGETGRTALVFPGQGTQWVGMGAGLLESSPVFAARLRECADALAPFVDFDVVEVVREGRSLDRVDVVQPVTWAVMVSLAEVWRSLGVVPDAVVGHSQGEIAAAAVSGALSLEDAARVVALRAAVIGRELAGLGGMASLPLPLAEVEERLTGWAGRLGVAAVNGPSSTVVAGDADAVAAFVAEAQAEGVRARQVPVDYASHSAHVERIEAELLEVLGPIVPRRPEVPFYSTVTGQLVDTAALDAAYWYCNLRQPVRFEDTVRALLGEGFGTFVESSAHPVLALGIQETAEAVGTDVTAVGSLRRQEGNLERFLTSAAELFVRGTDIDWASLFEGTGARRVDLPTYAFQRTRHWLGETTADADTRPAAADETLLSRELRGLSEHEQLDHVLELVRVHAAAVLGHPSRESITAERTFKEQGFESINGVELRNRLRAATGLRLPTTLIYDCPTPLAVARLIRDAAAEATASGGVVEPAPAPARRERPHPGQETDDPIAIVGMACRFPGGVSSPEGLWDLVSSGVDAVSAFPGDRGWDVESLFDPEPGVAGRSYVREGGFLHEAGEFDAGFFGISPREAVAMDPQQRLLLETSWEVLERAGIPASSLRGSRAGVFVGAMSQEYGPRLHEPAQGYEGHLLTGNTASVMSGRISYVLGLEGPAVTVDTACSSSLVALHLAAQSLRTGECDVALAGGVAVMAAPGMFVEFSQQRGLAADGRCKAFADAADGTGWAEGVGMLLVERLSDAVAKGHRVLAVVRGSAVNQDGASNGLTAPNGPSQQRVIRAALDGAGLGVADVDVVEAHGTGTRLGDPIEAQALLATYGQRSVERPLWLGSLKSNIGHAQAAAGVGGVIKMVMALEHGRLPKTLHVDAPSSQV</sequence>
<dbReference type="CDD" id="cd00833">
    <property type="entry name" value="PKS"/>
    <property type="match status" value="2"/>
</dbReference>
<dbReference type="Gene3D" id="3.40.366.10">
    <property type="entry name" value="Malonyl-Coenzyme A Acyl Carrier Protein, domain 2"/>
    <property type="match status" value="1"/>
</dbReference>
<dbReference type="InterPro" id="IPR016036">
    <property type="entry name" value="Malonyl_transacylase_ACP-bd"/>
</dbReference>
<dbReference type="InterPro" id="IPR018201">
    <property type="entry name" value="Ketoacyl_synth_AS"/>
</dbReference>
<evidence type="ECO:0000256" key="5">
    <source>
        <dbReference type="ARBA" id="ARBA00023268"/>
    </source>
</evidence>
<dbReference type="Proteomes" id="UP001610631">
    <property type="component" value="Unassembled WGS sequence"/>
</dbReference>
<evidence type="ECO:0000256" key="6">
    <source>
        <dbReference type="ARBA" id="ARBA00023315"/>
    </source>
</evidence>
<feature type="domain" description="Carrier" evidence="8">
    <location>
        <begin position="889"/>
        <end position="964"/>
    </location>
</feature>
<feature type="region of interest" description="Disordered" evidence="7">
    <location>
        <begin position="969"/>
        <end position="994"/>
    </location>
</feature>
<dbReference type="Gene3D" id="1.10.1200.10">
    <property type="entry name" value="ACP-like"/>
    <property type="match status" value="1"/>
</dbReference>
<dbReference type="InterPro" id="IPR014030">
    <property type="entry name" value="Ketoacyl_synth_N"/>
</dbReference>
<dbReference type="InterPro" id="IPR020841">
    <property type="entry name" value="PKS_Beta-ketoAc_synthase_dom"/>
</dbReference>
<dbReference type="InterPro" id="IPR032821">
    <property type="entry name" value="PKS_assoc"/>
</dbReference>
<feature type="domain" description="Ketosynthase family 3 (KS3)" evidence="9">
    <location>
        <begin position="12"/>
        <end position="415"/>
    </location>
</feature>
<dbReference type="Pfam" id="PF00550">
    <property type="entry name" value="PP-binding"/>
    <property type="match status" value="1"/>
</dbReference>
<dbReference type="InterPro" id="IPR009081">
    <property type="entry name" value="PP-bd_ACP"/>
</dbReference>
<dbReference type="Pfam" id="PF02801">
    <property type="entry name" value="Ketoacyl-synt_C"/>
    <property type="match status" value="2"/>
</dbReference>
<dbReference type="Gene3D" id="3.30.70.3290">
    <property type="match status" value="1"/>
</dbReference>
<evidence type="ECO:0000313" key="11">
    <source>
        <dbReference type="Proteomes" id="UP001610631"/>
    </source>
</evidence>
<dbReference type="SUPFAM" id="SSF55048">
    <property type="entry name" value="Probable ACP-binding domain of malonyl-CoA ACP transacylase"/>
    <property type="match status" value="1"/>
</dbReference>
<dbReference type="SMART" id="SM00825">
    <property type="entry name" value="PKS_KS"/>
    <property type="match status" value="2"/>
</dbReference>
<dbReference type="PROSITE" id="PS50075">
    <property type="entry name" value="CARRIER"/>
    <property type="match status" value="1"/>
</dbReference>
<dbReference type="InterPro" id="IPR036736">
    <property type="entry name" value="ACP-like_sf"/>
</dbReference>
<dbReference type="RefSeq" id="WP_395511770.1">
    <property type="nucleotide sequence ID" value="NZ_JBBDHD010000069.1"/>
</dbReference>
<dbReference type="InterPro" id="IPR014043">
    <property type="entry name" value="Acyl_transferase_dom"/>
</dbReference>
<evidence type="ECO:0000256" key="4">
    <source>
        <dbReference type="ARBA" id="ARBA00023194"/>
    </source>
</evidence>
<accession>A0ABW7PI26</accession>
<dbReference type="PANTHER" id="PTHR43775">
    <property type="entry name" value="FATTY ACID SYNTHASE"/>
    <property type="match status" value="1"/>
</dbReference>
<dbReference type="Pfam" id="PF16197">
    <property type="entry name" value="KAsynt_C_assoc"/>
    <property type="match status" value="1"/>
</dbReference>
<name>A0ABW7PI26_9ACTN</name>
<dbReference type="Pfam" id="PF00698">
    <property type="entry name" value="Acyl_transf_1"/>
    <property type="match status" value="1"/>
</dbReference>
<evidence type="ECO:0000313" key="10">
    <source>
        <dbReference type="EMBL" id="MFH7598054.1"/>
    </source>
</evidence>
<dbReference type="PROSITE" id="PS52004">
    <property type="entry name" value="KS3_2"/>
    <property type="match status" value="2"/>
</dbReference>
<keyword evidence="11" id="KW-1185">Reference proteome</keyword>
<keyword evidence="1" id="KW-0596">Phosphopantetheine</keyword>
<dbReference type="Gene3D" id="3.40.47.10">
    <property type="match status" value="2"/>
</dbReference>
<dbReference type="PANTHER" id="PTHR43775:SF51">
    <property type="entry name" value="INACTIVE PHENOLPHTHIOCEROL SYNTHESIS POLYKETIDE SYNTHASE TYPE I PKS1-RELATED"/>
    <property type="match status" value="1"/>
</dbReference>